<evidence type="ECO:0000313" key="3">
    <source>
        <dbReference type="EMBL" id="GAA4696084.1"/>
    </source>
</evidence>
<protein>
    <submittedName>
        <fullName evidence="3">QsdR family transcriptional regulator</fullName>
    </submittedName>
</protein>
<evidence type="ECO:0000256" key="1">
    <source>
        <dbReference type="SAM" id="MobiDB-lite"/>
    </source>
</evidence>
<feature type="domain" description="QsdR TetR regulatory C-terminal" evidence="2">
    <location>
        <begin position="101"/>
        <end position="209"/>
    </location>
</feature>
<gene>
    <name evidence="3" type="ORF">GCM10023215_37550</name>
</gene>
<organism evidence="3 4">
    <name type="scientific">Pseudonocardia yuanmonensis</name>
    <dbReference type="NCBI Taxonomy" id="1095914"/>
    <lineage>
        <taxon>Bacteria</taxon>
        <taxon>Bacillati</taxon>
        <taxon>Actinomycetota</taxon>
        <taxon>Actinomycetes</taxon>
        <taxon>Pseudonocardiales</taxon>
        <taxon>Pseudonocardiaceae</taxon>
        <taxon>Pseudonocardia</taxon>
    </lineage>
</organism>
<evidence type="ECO:0000313" key="4">
    <source>
        <dbReference type="Proteomes" id="UP001500325"/>
    </source>
</evidence>
<accession>A0ABP8WV61</accession>
<feature type="compositionally biased region" description="Polar residues" evidence="1">
    <location>
        <begin position="1"/>
        <end position="10"/>
    </location>
</feature>
<comment type="caution">
    <text evidence="3">The sequence shown here is derived from an EMBL/GenBank/DDBJ whole genome shotgun (WGS) entry which is preliminary data.</text>
</comment>
<dbReference type="SUPFAM" id="SSF46689">
    <property type="entry name" value="Homeodomain-like"/>
    <property type="match status" value="1"/>
</dbReference>
<keyword evidence="4" id="KW-1185">Reference proteome</keyword>
<dbReference type="Gene3D" id="1.10.357.10">
    <property type="entry name" value="Tetracycline Repressor, domain 2"/>
    <property type="match status" value="1"/>
</dbReference>
<feature type="region of interest" description="Disordered" evidence="1">
    <location>
        <begin position="1"/>
        <end position="28"/>
    </location>
</feature>
<dbReference type="Proteomes" id="UP001500325">
    <property type="component" value="Unassembled WGS sequence"/>
</dbReference>
<sequence>MSGVTASVNEGTCPVPPTPTPLQRRLAGSGAARPGAFDAFLLARRRFQAGERIDMQALAAELGVNRATLYRWVGSRELLLCEVVWSLTERTLRREIAAPAGVSTLAALLSRFVTDTLAHRGMRRFLEEEGEFALRLLTLSSGGFQPRLVGLVRELAAAETAAGRLASPIPLDDLAYTLVRVIESYVYLRTITGEEPDGTRAARVLQALLPPG</sequence>
<reference evidence="4" key="1">
    <citation type="journal article" date="2019" name="Int. J. Syst. Evol. Microbiol.">
        <title>The Global Catalogue of Microorganisms (GCM) 10K type strain sequencing project: providing services to taxonomists for standard genome sequencing and annotation.</title>
        <authorList>
            <consortium name="The Broad Institute Genomics Platform"/>
            <consortium name="The Broad Institute Genome Sequencing Center for Infectious Disease"/>
            <person name="Wu L."/>
            <person name="Ma J."/>
        </authorList>
    </citation>
    <scope>NUCLEOTIDE SEQUENCE [LARGE SCALE GENOMIC DNA]</scope>
    <source>
        <strain evidence="4">JCM 18055</strain>
    </source>
</reference>
<dbReference type="EMBL" id="BAABIC010000012">
    <property type="protein sequence ID" value="GAA4696084.1"/>
    <property type="molecule type" value="Genomic_DNA"/>
</dbReference>
<name>A0ABP8WV61_9PSEU</name>
<dbReference type="InterPro" id="IPR041485">
    <property type="entry name" value="TetR_C_36"/>
</dbReference>
<dbReference type="InterPro" id="IPR009057">
    <property type="entry name" value="Homeodomain-like_sf"/>
</dbReference>
<evidence type="ECO:0000259" key="2">
    <source>
        <dbReference type="Pfam" id="PF18598"/>
    </source>
</evidence>
<proteinExistence type="predicted"/>
<dbReference type="Pfam" id="PF18598">
    <property type="entry name" value="TetR_C_36"/>
    <property type="match status" value="1"/>
</dbReference>